<keyword evidence="8" id="KW-0031">Aminopeptidase</keyword>
<protein>
    <submittedName>
        <fullName evidence="8">Tripeptidyl aminopeptidase</fullName>
        <ecNumber evidence="8">3.4.14.-</ecNumber>
    </submittedName>
</protein>
<dbReference type="InterPro" id="IPR013595">
    <property type="entry name" value="Pept_S33_TAP-like_C"/>
</dbReference>
<dbReference type="InterPro" id="IPR000073">
    <property type="entry name" value="AB_hydrolase_1"/>
</dbReference>
<proteinExistence type="inferred from homology"/>
<feature type="region of interest" description="Disordered" evidence="4">
    <location>
        <begin position="188"/>
        <end position="216"/>
    </location>
</feature>
<gene>
    <name evidence="8" type="primary">tap_4</name>
    <name evidence="8" type="ORF">SAMEA4475696_00920</name>
</gene>
<keyword evidence="3 8" id="KW-0378">Hydrolase</keyword>
<reference evidence="8 9" key="1">
    <citation type="submission" date="2017-06" db="EMBL/GenBank/DDBJ databases">
        <authorList>
            <consortium name="Pathogen Informatics"/>
        </authorList>
    </citation>
    <scope>NUCLEOTIDE SEQUENCE [LARGE SCALE GENOMIC DNA]</scope>
    <source>
        <strain evidence="8 9">NCTC13039</strain>
    </source>
</reference>
<dbReference type="AlphaFoldDB" id="A0A239VDY2"/>
<dbReference type="RefSeq" id="WP_028327120.1">
    <property type="nucleotide sequence ID" value="NZ_LT906453.1"/>
</dbReference>
<name>A0A239VDY2_9MICO</name>
<evidence type="ECO:0000259" key="6">
    <source>
        <dbReference type="Pfam" id="PF00561"/>
    </source>
</evidence>
<keyword evidence="9" id="KW-1185">Reference proteome</keyword>
<dbReference type="GO" id="GO:0004177">
    <property type="term" value="F:aminopeptidase activity"/>
    <property type="evidence" value="ECO:0007669"/>
    <property type="project" value="UniProtKB-KW"/>
</dbReference>
<dbReference type="KEGG" id="dco:SAMEA4475696_0920"/>
<dbReference type="Pfam" id="PF00561">
    <property type="entry name" value="Abhydrolase_1"/>
    <property type="match status" value="1"/>
</dbReference>
<accession>A0A239VDY2</accession>
<evidence type="ECO:0000259" key="7">
    <source>
        <dbReference type="Pfam" id="PF08386"/>
    </source>
</evidence>
<dbReference type="EC" id="3.4.14.-" evidence="8"/>
<evidence type="ECO:0000256" key="5">
    <source>
        <dbReference type="SAM" id="SignalP"/>
    </source>
</evidence>
<evidence type="ECO:0000256" key="4">
    <source>
        <dbReference type="SAM" id="MobiDB-lite"/>
    </source>
</evidence>
<feature type="compositionally biased region" description="Basic residues" evidence="4">
    <location>
        <begin position="12"/>
        <end position="23"/>
    </location>
</feature>
<evidence type="ECO:0000313" key="9">
    <source>
        <dbReference type="Proteomes" id="UP000242637"/>
    </source>
</evidence>
<dbReference type="STRING" id="1121387.GCA_000429885_01167"/>
<feature type="region of interest" description="Disordered" evidence="4">
    <location>
        <begin position="1"/>
        <end position="24"/>
    </location>
</feature>
<dbReference type="Proteomes" id="UP000242637">
    <property type="component" value="Chromosome 1"/>
</dbReference>
<evidence type="ECO:0000313" key="8">
    <source>
        <dbReference type="EMBL" id="SNV20116.1"/>
    </source>
</evidence>
<organism evidence="8 9">
    <name type="scientific">Dermatophilus congolensis</name>
    <dbReference type="NCBI Taxonomy" id="1863"/>
    <lineage>
        <taxon>Bacteria</taxon>
        <taxon>Bacillati</taxon>
        <taxon>Actinomycetota</taxon>
        <taxon>Actinomycetes</taxon>
        <taxon>Micrococcales</taxon>
        <taxon>Dermatophilaceae</taxon>
        <taxon>Dermatophilus</taxon>
    </lineage>
</organism>
<dbReference type="PANTHER" id="PTHR43248">
    <property type="entry name" value="2-SUCCINYL-6-HYDROXY-2,4-CYCLOHEXADIENE-1-CARBOXYLATE SYNTHASE"/>
    <property type="match status" value="1"/>
</dbReference>
<feature type="domain" description="Peptidase S33 tripeptidyl aminopeptidase-like C-terminal" evidence="7">
    <location>
        <begin position="461"/>
        <end position="558"/>
    </location>
</feature>
<sequence>MKNQPTTTPPSQRHRGGKSRRASVARMAAAILVATPVALTPWSAAQNAHAATKDPTVKKSVASVLAARKKPTPRTGAQKPLPALSKAQYLAQKPAWSYKTCSTAARVAADTGNSPYPIECARIRTPLDWQDFSKGSINLNITRLKHSSKARSARPLFVNPGGPGSPAGEFVSAIADSKESLRTTHDIIGVDPRGTGLSSPVECPLPDFTPKDQRDTSKAVRERMWQSYKQWTQACTSKHPKVLPHITTANTVADMDLVRQVLGFKTIDFFGTSGGSWMGAWMAKLYPHSTGRVLTDANAKFTGDWRSSFALMPQGFQRRWDKQALPWIARHNKDFGLGTTANEVRNNYEKIRSEVAKGRVRDLTPASFDATLMQMLYSDESLSSIGATLKQLNVSLRSSKGTVKMPSGQTFEPDDNESLLSTQTVRTAIVCNDTNFDRRRESLEKEYLDAQKKYPLQGSMLSVIAAPCAYWPWAPKKVPTINGSGSVNILMIQGEVDPATPVEGARAAHAAHSATRMITIDNDGNHGAFTSAPDNKCVNNIALAWLQRGIWPRQDVTCKGAPLPMENKIFEVTTP</sequence>
<dbReference type="OrthoDB" id="3252468at2"/>
<keyword evidence="2 5" id="KW-0732">Signal</keyword>
<evidence type="ECO:0000256" key="2">
    <source>
        <dbReference type="ARBA" id="ARBA00022729"/>
    </source>
</evidence>
<comment type="similarity">
    <text evidence="1">Belongs to the peptidase S33 family.</text>
</comment>
<feature type="domain" description="AB hydrolase-1" evidence="6">
    <location>
        <begin position="155"/>
        <end position="320"/>
    </location>
</feature>
<dbReference type="EMBL" id="LT906453">
    <property type="protein sequence ID" value="SNV20116.1"/>
    <property type="molecule type" value="Genomic_DNA"/>
</dbReference>
<dbReference type="Pfam" id="PF08386">
    <property type="entry name" value="Abhydrolase_4"/>
    <property type="match status" value="1"/>
</dbReference>
<feature type="signal peptide" evidence="5">
    <location>
        <begin position="1"/>
        <end position="50"/>
    </location>
</feature>
<keyword evidence="8" id="KW-0645">Protease</keyword>
<evidence type="ECO:0000256" key="3">
    <source>
        <dbReference type="ARBA" id="ARBA00022801"/>
    </source>
</evidence>
<dbReference type="GeneID" id="63459169"/>
<feature type="chain" id="PRO_5011260006" evidence="5">
    <location>
        <begin position="51"/>
        <end position="575"/>
    </location>
</feature>
<dbReference type="InterPro" id="IPR029058">
    <property type="entry name" value="AB_hydrolase_fold"/>
</dbReference>
<evidence type="ECO:0000256" key="1">
    <source>
        <dbReference type="ARBA" id="ARBA00010088"/>
    </source>
</evidence>
<dbReference type="Gene3D" id="3.40.50.1820">
    <property type="entry name" value="alpha/beta hydrolase"/>
    <property type="match status" value="1"/>
</dbReference>
<dbReference type="InterPro" id="IPR051601">
    <property type="entry name" value="Serine_prot/Carboxylest_S33"/>
</dbReference>
<dbReference type="SUPFAM" id="SSF53474">
    <property type="entry name" value="alpha/beta-Hydrolases"/>
    <property type="match status" value="1"/>
</dbReference>
<feature type="compositionally biased region" description="Polar residues" evidence="4">
    <location>
        <begin position="1"/>
        <end position="11"/>
    </location>
</feature>
<dbReference type="PANTHER" id="PTHR43248:SF29">
    <property type="entry name" value="TRIPEPTIDYL AMINOPEPTIDASE"/>
    <property type="match status" value="1"/>
</dbReference>